<dbReference type="GO" id="GO:0015562">
    <property type="term" value="F:efflux transmembrane transporter activity"/>
    <property type="evidence" value="ECO:0007669"/>
    <property type="project" value="TreeGrafter"/>
</dbReference>
<evidence type="ECO:0000256" key="2">
    <source>
        <dbReference type="SAM" id="Coils"/>
    </source>
</evidence>
<keyword evidence="3" id="KW-1133">Transmembrane helix</keyword>
<sequence>MKKHPFGFRPSIYISAGMAAIIGVWLWSGQWSNADETGIEPGQEQTVAAIEQAEIKAKDVTVQTTRSQAEMHQAKLSVNGQTDFDREVIVRSEAIGQITAVKMEEHHPVQKGDIIARIAIDDRQAKLEEAKALLEQRRIEYSAAQKLAKRGFQSEVKHAEAAANLSAAKSYLRQAEINLRNTAIKAPFDGIVQVKSVEIGDYVEANTEIATIIDMDPIYVKGQVSEREIGAVELGAVSEVTLINGRVVNGIVSRVAAAANTETRTFEVAVEVPNTDGRIPAGITASLLLPSKHIMAHRLSPALLTLNDEGLVGVKIVDATGTVQFLPVTIIEDTKQGMWVSGLPQEADIITVGQEYVQHGQHVKTSQDVRTN</sequence>
<dbReference type="Gene3D" id="2.40.30.170">
    <property type="match status" value="1"/>
</dbReference>
<comment type="similarity">
    <text evidence="1">Belongs to the membrane fusion protein (MFP) (TC 8.A.1) family.</text>
</comment>
<keyword evidence="2" id="KW-0175">Coiled coil</keyword>
<feature type="domain" description="CzcB-like barrel-sandwich hybrid" evidence="5">
    <location>
        <begin position="88"/>
        <end position="214"/>
    </location>
</feature>
<evidence type="ECO:0000313" key="6">
    <source>
        <dbReference type="EMBL" id="RED53599.1"/>
    </source>
</evidence>
<name>A0A3D9HW02_9PROT</name>
<dbReference type="AlphaFoldDB" id="A0A3D9HW02"/>
<protein>
    <submittedName>
        <fullName evidence="6">Multidrug efflux system membrane fusion protein</fullName>
    </submittedName>
</protein>
<dbReference type="Gene3D" id="1.10.287.470">
    <property type="entry name" value="Helix hairpin bin"/>
    <property type="match status" value="1"/>
</dbReference>
<dbReference type="InterPro" id="IPR006143">
    <property type="entry name" value="RND_pump_MFP"/>
</dbReference>
<dbReference type="Pfam" id="PF25973">
    <property type="entry name" value="BSH_CzcB"/>
    <property type="match status" value="1"/>
</dbReference>
<evidence type="ECO:0000256" key="1">
    <source>
        <dbReference type="ARBA" id="ARBA00009477"/>
    </source>
</evidence>
<feature type="transmembrane region" description="Helical" evidence="3">
    <location>
        <begin position="12"/>
        <end position="28"/>
    </location>
</feature>
<reference evidence="6 7" key="1">
    <citation type="submission" date="2018-07" db="EMBL/GenBank/DDBJ databases">
        <title>Genomic Encyclopedia of Type Strains, Phase III (KMG-III): the genomes of soil and plant-associated and newly described type strains.</title>
        <authorList>
            <person name="Whitman W."/>
        </authorList>
    </citation>
    <scope>NUCLEOTIDE SEQUENCE [LARGE SCALE GENOMIC DNA]</scope>
    <source>
        <strain evidence="6 7">CECT 8488</strain>
    </source>
</reference>
<feature type="domain" description="CusB-like beta-barrel" evidence="4">
    <location>
        <begin position="219"/>
        <end position="289"/>
    </location>
</feature>
<dbReference type="Gene3D" id="2.40.50.100">
    <property type="match status" value="1"/>
</dbReference>
<evidence type="ECO:0000313" key="7">
    <source>
        <dbReference type="Proteomes" id="UP000256845"/>
    </source>
</evidence>
<keyword evidence="3" id="KW-0472">Membrane</keyword>
<dbReference type="NCBIfam" id="TIGR01730">
    <property type="entry name" value="RND_mfp"/>
    <property type="match status" value="1"/>
</dbReference>
<dbReference type="SUPFAM" id="SSF111369">
    <property type="entry name" value="HlyD-like secretion proteins"/>
    <property type="match status" value="1"/>
</dbReference>
<proteinExistence type="inferred from homology"/>
<organism evidence="6 7">
    <name type="scientific">Aestuariispira insulae</name>
    <dbReference type="NCBI Taxonomy" id="1461337"/>
    <lineage>
        <taxon>Bacteria</taxon>
        <taxon>Pseudomonadati</taxon>
        <taxon>Pseudomonadota</taxon>
        <taxon>Alphaproteobacteria</taxon>
        <taxon>Rhodospirillales</taxon>
        <taxon>Kiloniellaceae</taxon>
        <taxon>Aestuariispira</taxon>
    </lineage>
</organism>
<gene>
    <name evidence="6" type="ORF">DFP90_101390</name>
</gene>
<evidence type="ECO:0000256" key="3">
    <source>
        <dbReference type="SAM" id="Phobius"/>
    </source>
</evidence>
<dbReference type="InterPro" id="IPR058647">
    <property type="entry name" value="BSH_CzcB-like"/>
</dbReference>
<keyword evidence="7" id="KW-1185">Reference proteome</keyword>
<comment type="caution">
    <text evidence="6">The sequence shown here is derived from an EMBL/GenBank/DDBJ whole genome shotgun (WGS) entry which is preliminary data.</text>
</comment>
<dbReference type="PANTHER" id="PTHR30469">
    <property type="entry name" value="MULTIDRUG RESISTANCE PROTEIN MDTA"/>
    <property type="match status" value="1"/>
</dbReference>
<dbReference type="RefSeq" id="WP_115934724.1">
    <property type="nucleotide sequence ID" value="NZ_QRDW01000001.1"/>
</dbReference>
<dbReference type="OrthoDB" id="9800613at2"/>
<feature type="coiled-coil region" evidence="2">
    <location>
        <begin position="120"/>
        <end position="147"/>
    </location>
</feature>
<dbReference type="Proteomes" id="UP000256845">
    <property type="component" value="Unassembled WGS sequence"/>
</dbReference>
<evidence type="ECO:0000259" key="4">
    <source>
        <dbReference type="Pfam" id="PF25954"/>
    </source>
</evidence>
<evidence type="ECO:0000259" key="5">
    <source>
        <dbReference type="Pfam" id="PF25973"/>
    </source>
</evidence>
<keyword evidence="3" id="KW-0812">Transmembrane</keyword>
<dbReference type="Pfam" id="PF25954">
    <property type="entry name" value="Beta-barrel_RND_2"/>
    <property type="match status" value="1"/>
</dbReference>
<dbReference type="PANTHER" id="PTHR30469:SF29">
    <property type="entry name" value="BLR2860 PROTEIN"/>
    <property type="match status" value="1"/>
</dbReference>
<dbReference type="EMBL" id="QRDW01000001">
    <property type="protein sequence ID" value="RED53599.1"/>
    <property type="molecule type" value="Genomic_DNA"/>
</dbReference>
<dbReference type="GO" id="GO:1990281">
    <property type="term" value="C:efflux pump complex"/>
    <property type="evidence" value="ECO:0007669"/>
    <property type="project" value="TreeGrafter"/>
</dbReference>
<accession>A0A3D9HW02</accession>
<dbReference type="InterPro" id="IPR058792">
    <property type="entry name" value="Beta-barrel_RND_2"/>
</dbReference>